<name>A0A3A4KEG2_9NOCA</name>
<dbReference type="EMBL" id="QZFU01000036">
    <property type="protein sequence ID" value="RJO70839.1"/>
    <property type="molecule type" value="Genomic_DNA"/>
</dbReference>
<keyword evidence="5" id="KW-1185">Reference proteome</keyword>
<dbReference type="PANTHER" id="PTHR34847:SF1">
    <property type="entry name" value="NODULATION PROTEIN U"/>
    <property type="match status" value="1"/>
</dbReference>
<dbReference type="Proteomes" id="UP000266677">
    <property type="component" value="Unassembled WGS sequence"/>
</dbReference>
<dbReference type="Gene3D" id="3.90.870.20">
    <property type="entry name" value="Carbamoyltransferase, C-terminal domain"/>
    <property type="match status" value="1"/>
</dbReference>
<proteinExistence type="inferred from homology"/>
<evidence type="ECO:0000259" key="3">
    <source>
        <dbReference type="Pfam" id="PF16861"/>
    </source>
</evidence>
<evidence type="ECO:0000313" key="4">
    <source>
        <dbReference type="EMBL" id="RJO70839.1"/>
    </source>
</evidence>
<dbReference type="CDD" id="cd24098">
    <property type="entry name" value="ASKHA_NBD_TobZ_N"/>
    <property type="match status" value="1"/>
</dbReference>
<dbReference type="PANTHER" id="PTHR34847">
    <property type="entry name" value="NODULATION PROTEIN U"/>
    <property type="match status" value="1"/>
</dbReference>
<dbReference type="Pfam" id="PF16861">
    <property type="entry name" value="Carbam_trans_C"/>
    <property type="match status" value="1"/>
</dbReference>
<dbReference type="InterPro" id="IPR043129">
    <property type="entry name" value="ATPase_NBD"/>
</dbReference>
<evidence type="ECO:0000313" key="5">
    <source>
        <dbReference type="Proteomes" id="UP000266677"/>
    </source>
</evidence>
<dbReference type="InterPro" id="IPR003696">
    <property type="entry name" value="Carbtransf_dom"/>
</dbReference>
<dbReference type="InterPro" id="IPR051338">
    <property type="entry name" value="NodU/CmcH_Carbamoyltrnsfr"/>
</dbReference>
<feature type="domain" description="Carbamoyltransferase C-terminal" evidence="3">
    <location>
        <begin position="437"/>
        <end position="608"/>
    </location>
</feature>
<keyword evidence="4" id="KW-0808">Transferase</keyword>
<comment type="caution">
    <text evidence="4">The sequence shown here is derived from an EMBL/GenBank/DDBJ whole genome shotgun (WGS) entry which is preliminary data.</text>
</comment>
<feature type="domain" description="Carbamoyltransferase" evidence="2">
    <location>
        <begin position="43"/>
        <end position="385"/>
    </location>
</feature>
<comment type="similarity">
    <text evidence="1">Belongs to the NodU/CmcH family.</text>
</comment>
<organism evidence="4 5">
    <name type="scientific">Nocardia panacis</name>
    <dbReference type="NCBI Taxonomy" id="2340916"/>
    <lineage>
        <taxon>Bacteria</taxon>
        <taxon>Bacillati</taxon>
        <taxon>Actinomycetota</taxon>
        <taxon>Actinomycetes</taxon>
        <taxon>Mycobacteriales</taxon>
        <taxon>Nocardiaceae</taxon>
        <taxon>Nocardia</taxon>
    </lineage>
</organism>
<dbReference type="Gene3D" id="3.30.420.40">
    <property type="match status" value="2"/>
</dbReference>
<evidence type="ECO:0000256" key="1">
    <source>
        <dbReference type="ARBA" id="ARBA00006129"/>
    </source>
</evidence>
<accession>A0A3A4KEG2</accession>
<evidence type="ECO:0000259" key="2">
    <source>
        <dbReference type="Pfam" id="PF02543"/>
    </source>
</evidence>
<dbReference type="InterPro" id="IPR031730">
    <property type="entry name" value="Carbam_trans_C"/>
</dbReference>
<reference evidence="4 5" key="1">
    <citation type="submission" date="2018-09" db="EMBL/GenBank/DDBJ databases">
        <title>YIM PH21274 draft genome.</title>
        <authorList>
            <person name="Miao C."/>
        </authorList>
    </citation>
    <scope>NUCLEOTIDE SEQUENCE [LARGE SCALE GENOMIC DNA]</scope>
    <source>
        <strain evidence="4 5">YIM PH 21724</strain>
    </source>
</reference>
<protein>
    <submittedName>
        <fullName evidence="4">Carbamoyl transferase</fullName>
    </submittedName>
</protein>
<gene>
    <name evidence="4" type="ORF">D5S18_27000</name>
</gene>
<dbReference type="SUPFAM" id="SSF53067">
    <property type="entry name" value="Actin-like ATPase domain"/>
    <property type="match status" value="1"/>
</dbReference>
<sequence>MSSNTAGRCTARPGTCAAPATARITFRMSTISRWRRDRKLMYILGINSAYHESSACLVQDGRVVVAAEEERFNRVKHGKQARADNPDELPANAIRFCLDSAGITIADLDHVTCAADPDEIAAVRAAGLPSPWNNPDKQELFLNTLPNIPQQFAQEGFGGPFHWVPHHTAHAASAYFASDFPDAATLVVDALGDDAFSTRMYHGRGNQLTNVADIRYPASIGYLWELCSVFLGFGVYDAAKVMGLAAYGDPTRYTAAFDQLAWTTDPGGFDMATDRLKFADILYYPPSADCSGLIEALGLEPRRPEDPLLDVHHDVAAALQVKTNELVLHMARHLHTVTGSTRLCLAGGVALNCVANQVAFEDGPFEELYVQPAAHDGGLSVGSALHVWNAVLGNSRGPQMRHAYWGPSYSEDEIETELSAHPELVFERAADFERDIARLLAEGMVIGLFQGRMELGPRALGNRSIIADPRRREMRDVLNRKVKHREYFRPLAPSVLAEAVPDWFEVAKPTSAGDFMLMAYPARPERYAQMGAVLHVDNTCRIQAVRSDTNPRFHRIIAEFAALTGVPMVLNTSFNDQEPIICSPQDAVNTFLKTEIDYLAIGPYLVRKAPDDSTG</sequence>
<dbReference type="AlphaFoldDB" id="A0A3A4KEG2"/>
<dbReference type="Pfam" id="PF02543">
    <property type="entry name" value="Carbam_trans_N"/>
    <property type="match status" value="1"/>
</dbReference>
<dbReference type="GO" id="GO:0016740">
    <property type="term" value="F:transferase activity"/>
    <property type="evidence" value="ECO:0007669"/>
    <property type="project" value="UniProtKB-KW"/>
</dbReference>
<dbReference type="InterPro" id="IPR038152">
    <property type="entry name" value="Carbam_trans_C_sf"/>
</dbReference>